<sequence length="177" mass="18793">MAGQDATLPSTGTSYGGTGGSHPATQRSTCDHRRGYRITCYLSNANPSTLGAAFKNLVFTSHGLQSNEYTAATSSIRVLQFASGEHSYSLPRYPINHGPAMPAQPGRPSNSPETVRASQLTTGPCSCAARGAADHVLPTDVIATYARSSSDSLDPTFIHHLPEYRSLARTTPQVLDK</sequence>
<dbReference type="GeneID" id="36572583"/>
<feature type="compositionally biased region" description="Polar residues" evidence="1">
    <location>
        <begin position="107"/>
        <end position="118"/>
    </location>
</feature>
<dbReference type="InParanoid" id="A0A2T3AUC3"/>
<keyword evidence="3" id="KW-1185">Reference proteome</keyword>
<feature type="region of interest" description="Disordered" evidence="1">
    <location>
        <begin position="1"/>
        <end position="29"/>
    </location>
</feature>
<dbReference type="EMBL" id="KZ679015">
    <property type="protein sequence ID" value="PSS12261.1"/>
    <property type="molecule type" value="Genomic_DNA"/>
</dbReference>
<gene>
    <name evidence="2" type="ORF">M430DRAFT_21361</name>
</gene>
<evidence type="ECO:0000313" key="3">
    <source>
        <dbReference type="Proteomes" id="UP000241818"/>
    </source>
</evidence>
<evidence type="ECO:0000313" key="2">
    <source>
        <dbReference type="EMBL" id="PSS12261.1"/>
    </source>
</evidence>
<accession>A0A2T3AUC3</accession>
<name>A0A2T3AUC3_AMORE</name>
<protein>
    <submittedName>
        <fullName evidence="2">Uncharacterized protein</fullName>
    </submittedName>
</protein>
<reference evidence="2 3" key="1">
    <citation type="journal article" date="2018" name="New Phytol.">
        <title>Comparative genomics and transcriptomics depict ericoid mycorrhizal fungi as versatile saprotrophs and plant mutualists.</title>
        <authorList>
            <person name="Martino E."/>
            <person name="Morin E."/>
            <person name="Grelet G.A."/>
            <person name="Kuo A."/>
            <person name="Kohler A."/>
            <person name="Daghino S."/>
            <person name="Barry K.W."/>
            <person name="Cichocki N."/>
            <person name="Clum A."/>
            <person name="Dockter R.B."/>
            <person name="Hainaut M."/>
            <person name="Kuo R.C."/>
            <person name="LaButti K."/>
            <person name="Lindahl B.D."/>
            <person name="Lindquist E.A."/>
            <person name="Lipzen A."/>
            <person name="Khouja H.R."/>
            <person name="Magnuson J."/>
            <person name="Murat C."/>
            <person name="Ohm R.A."/>
            <person name="Singer S.W."/>
            <person name="Spatafora J.W."/>
            <person name="Wang M."/>
            <person name="Veneault-Fourrey C."/>
            <person name="Henrissat B."/>
            <person name="Grigoriev I.V."/>
            <person name="Martin F.M."/>
            <person name="Perotto S."/>
        </authorList>
    </citation>
    <scope>NUCLEOTIDE SEQUENCE [LARGE SCALE GENOMIC DNA]</scope>
    <source>
        <strain evidence="2 3">ATCC 22711</strain>
    </source>
</reference>
<proteinExistence type="predicted"/>
<organism evidence="2 3">
    <name type="scientific">Amorphotheca resinae ATCC 22711</name>
    <dbReference type="NCBI Taxonomy" id="857342"/>
    <lineage>
        <taxon>Eukaryota</taxon>
        <taxon>Fungi</taxon>
        <taxon>Dikarya</taxon>
        <taxon>Ascomycota</taxon>
        <taxon>Pezizomycotina</taxon>
        <taxon>Leotiomycetes</taxon>
        <taxon>Helotiales</taxon>
        <taxon>Amorphothecaceae</taxon>
        <taxon>Amorphotheca</taxon>
    </lineage>
</organism>
<feature type="region of interest" description="Disordered" evidence="1">
    <location>
        <begin position="96"/>
        <end position="118"/>
    </location>
</feature>
<dbReference type="Proteomes" id="UP000241818">
    <property type="component" value="Unassembled WGS sequence"/>
</dbReference>
<dbReference type="AlphaFoldDB" id="A0A2T3AUC3"/>
<evidence type="ECO:0000256" key="1">
    <source>
        <dbReference type="SAM" id="MobiDB-lite"/>
    </source>
</evidence>
<dbReference type="RefSeq" id="XP_024718259.1">
    <property type="nucleotide sequence ID" value="XM_024864502.1"/>
</dbReference>